<dbReference type="EMBL" id="QJKJ01014925">
    <property type="protein sequence ID" value="RDX63399.1"/>
    <property type="molecule type" value="Genomic_DNA"/>
</dbReference>
<name>A0A371EBN4_MUCPR</name>
<feature type="non-terminal residue" evidence="1">
    <location>
        <position position="1"/>
    </location>
</feature>
<accession>A0A371EBN4</accession>
<organism evidence="1 2">
    <name type="scientific">Mucuna pruriens</name>
    <name type="common">Velvet bean</name>
    <name type="synonym">Dolichos pruriens</name>
    <dbReference type="NCBI Taxonomy" id="157652"/>
    <lineage>
        <taxon>Eukaryota</taxon>
        <taxon>Viridiplantae</taxon>
        <taxon>Streptophyta</taxon>
        <taxon>Embryophyta</taxon>
        <taxon>Tracheophyta</taxon>
        <taxon>Spermatophyta</taxon>
        <taxon>Magnoliopsida</taxon>
        <taxon>eudicotyledons</taxon>
        <taxon>Gunneridae</taxon>
        <taxon>Pentapetalae</taxon>
        <taxon>rosids</taxon>
        <taxon>fabids</taxon>
        <taxon>Fabales</taxon>
        <taxon>Fabaceae</taxon>
        <taxon>Papilionoideae</taxon>
        <taxon>50 kb inversion clade</taxon>
        <taxon>NPAAA clade</taxon>
        <taxon>indigoferoid/millettioid clade</taxon>
        <taxon>Phaseoleae</taxon>
        <taxon>Mucuna</taxon>
    </lineage>
</organism>
<evidence type="ECO:0000313" key="1">
    <source>
        <dbReference type="EMBL" id="RDX63399.1"/>
    </source>
</evidence>
<protein>
    <submittedName>
        <fullName evidence="1">Uncharacterized protein</fullName>
    </submittedName>
</protein>
<sequence>MGASMLRIRKPAKARPPWTEIKRTPKKAVNITRKSNLSIFQMLQAAGRSMRPITAVTMIAPNTTLGVYWNNGMRKRSVIMTATDITTFDTAVFAPALLLTADREKAPEFRNAWKFIQD</sequence>
<reference evidence="1" key="1">
    <citation type="submission" date="2018-05" db="EMBL/GenBank/DDBJ databases">
        <title>Draft genome of Mucuna pruriens seed.</title>
        <authorList>
            <person name="Nnadi N.E."/>
            <person name="Vos R."/>
            <person name="Hasami M.H."/>
            <person name="Devisetty U.K."/>
            <person name="Aguiy J.C."/>
        </authorList>
    </citation>
    <scope>NUCLEOTIDE SEQUENCE [LARGE SCALE GENOMIC DNA]</scope>
    <source>
        <strain evidence="1">JCA_2017</strain>
    </source>
</reference>
<dbReference type="Proteomes" id="UP000257109">
    <property type="component" value="Unassembled WGS sequence"/>
</dbReference>
<evidence type="ECO:0000313" key="2">
    <source>
        <dbReference type="Proteomes" id="UP000257109"/>
    </source>
</evidence>
<keyword evidence="2" id="KW-1185">Reference proteome</keyword>
<gene>
    <name evidence="1" type="ORF">CR513_58178</name>
</gene>
<dbReference type="AlphaFoldDB" id="A0A371EBN4"/>
<comment type="caution">
    <text evidence="1">The sequence shown here is derived from an EMBL/GenBank/DDBJ whole genome shotgun (WGS) entry which is preliminary data.</text>
</comment>
<proteinExistence type="predicted"/>